<dbReference type="Proteomes" id="UP000305948">
    <property type="component" value="Unassembled WGS sequence"/>
</dbReference>
<gene>
    <name evidence="2" type="ORF">OE88DRAFT_1654294</name>
</gene>
<name>A0A5C3N855_9AGAM</name>
<reference evidence="2 3" key="1">
    <citation type="journal article" date="2019" name="Nat. Ecol. Evol.">
        <title>Megaphylogeny resolves global patterns of mushroom evolution.</title>
        <authorList>
            <person name="Varga T."/>
            <person name="Krizsan K."/>
            <person name="Foldi C."/>
            <person name="Dima B."/>
            <person name="Sanchez-Garcia M."/>
            <person name="Sanchez-Ramirez S."/>
            <person name="Szollosi G.J."/>
            <person name="Szarkandi J.G."/>
            <person name="Papp V."/>
            <person name="Albert L."/>
            <person name="Andreopoulos W."/>
            <person name="Angelini C."/>
            <person name="Antonin V."/>
            <person name="Barry K.W."/>
            <person name="Bougher N.L."/>
            <person name="Buchanan P."/>
            <person name="Buyck B."/>
            <person name="Bense V."/>
            <person name="Catcheside P."/>
            <person name="Chovatia M."/>
            <person name="Cooper J."/>
            <person name="Damon W."/>
            <person name="Desjardin D."/>
            <person name="Finy P."/>
            <person name="Geml J."/>
            <person name="Haridas S."/>
            <person name="Hughes K."/>
            <person name="Justo A."/>
            <person name="Karasinski D."/>
            <person name="Kautmanova I."/>
            <person name="Kiss B."/>
            <person name="Kocsube S."/>
            <person name="Kotiranta H."/>
            <person name="LaButti K.M."/>
            <person name="Lechner B.E."/>
            <person name="Liimatainen K."/>
            <person name="Lipzen A."/>
            <person name="Lukacs Z."/>
            <person name="Mihaltcheva S."/>
            <person name="Morgado L.N."/>
            <person name="Niskanen T."/>
            <person name="Noordeloos M.E."/>
            <person name="Ohm R.A."/>
            <person name="Ortiz-Santana B."/>
            <person name="Ovrebo C."/>
            <person name="Racz N."/>
            <person name="Riley R."/>
            <person name="Savchenko A."/>
            <person name="Shiryaev A."/>
            <person name="Soop K."/>
            <person name="Spirin V."/>
            <person name="Szebenyi C."/>
            <person name="Tomsovsky M."/>
            <person name="Tulloss R.E."/>
            <person name="Uehling J."/>
            <person name="Grigoriev I.V."/>
            <person name="Vagvolgyi C."/>
            <person name="Papp T."/>
            <person name="Martin F.M."/>
            <person name="Miettinen O."/>
            <person name="Hibbett D.S."/>
            <person name="Nagy L.G."/>
        </authorList>
    </citation>
    <scope>NUCLEOTIDE SEQUENCE [LARGE SCALE GENOMIC DNA]</scope>
    <source>
        <strain evidence="2 3">OMC1185</strain>
    </source>
</reference>
<dbReference type="PANTHER" id="PTHR28594:SF1">
    <property type="entry name" value="ATR-INTERACTING PROTEIN"/>
    <property type="match status" value="1"/>
</dbReference>
<feature type="compositionally biased region" description="Polar residues" evidence="1">
    <location>
        <begin position="399"/>
        <end position="420"/>
    </location>
</feature>
<dbReference type="AlphaFoldDB" id="A0A5C3N855"/>
<evidence type="ECO:0000313" key="2">
    <source>
        <dbReference type="EMBL" id="TFK53914.1"/>
    </source>
</evidence>
<feature type="region of interest" description="Disordered" evidence="1">
    <location>
        <begin position="30"/>
        <end position="61"/>
    </location>
</feature>
<proteinExistence type="predicted"/>
<protein>
    <submittedName>
        <fullName evidence="2">Uncharacterized protein</fullName>
    </submittedName>
</protein>
<sequence>MQDSDDLFDDDLVLDENTIAILDNAELKHSLTPSTGSSTRPVKRQKTGHSPWSGFARGTVDDDFEDMPEISVRNDGSYGIRGSQGLDVLVQANSTVNHSATSSTAAPELPKRVPSRSENALRPPPTRRASTPTARLQRSRSIREAIEAPQRTPSAHTTNRFEGTFRASQSQRRESHAPRASQASSTSSEHRLRRELEILRVQVEELQVKAAQAEKTAKEAENARFAREGEVSILRKGIEKTAREHAASLSKLKSAKEAAEAAQTQLQKEMKEEMERLRTEFMFKQHEIETSFRKVPGSIRSSKVNRDMFATPMQAITPRVPHSSVRRQLAVDISPLVRRKAIPRPQFGEGDPGTSKLRSVRQGTPKKAAPLPGFYNSFLPGPGPTQRKSPKQEVPIPALQSNGKGKARQNPTPSLFSYRSQILDHNEPIPSPPSSPTARAQDAPGDDIVMGDVELDEGDIPPPAFGSQNANDNAAMDDEEGPEPPDLPNELRRILFSHALPSHTLTLQMLLGAPLPSTLTESDTAHYVSTCSDLMRLLGTAVTLSWETLVQNVADKLVQLIRHLDSSDLAGHLTALFDLLVSLCFAFPSFCRALLLPPDFADDVDQCPVVVTSLCHVIRNHLVPARVTIREAYRGLVEETLSFMEALCFGVDRTSERYLAQMLTSPGVATVLFDAAHPPWLLNRTTRLLVLIASRGGASTYLLSYIPVKEGQETIRAQMEHLSAFLVHHSCIDVEMEAARVNILTFFAMLCAMDRDAAAILLESPTLLPSLVVFITRMTVPLWEEERDPSDIVDPRETIRAVHQTLFLLHALVCNHGEQPYDLRQKLHHAPYRQFNGLIHMFIVTFGRLSYADAPEWLPGELRDEVEDMTEMARDLLDLVVEGPELDKIFVAYQDEDSEVDDEELEARNLEANLLE</sequence>
<feature type="region of interest" description="Disordered" evidence="1">
    <location>
        <begin position="342"/>
        <end position="489"/>
    </location>
</feature>
<dbReference type="OrthoDB" id="3366922at2759"/>
<keyword evidence="3" id="KW-1185">Reference proteome</keyword>
<accession>A0A5C3N855</accession>
<feature type="compositionally biased region" description="Polar residues" evidence="1">
    <location>
        <begin position="151"/>
        <end position="170"/>
    </location>
</feature>
<feature type="region of interest" description="Disordered" evidence="1">
    <location>
        <begin position="97"/>
        <end position="191"/>
    </location>
</feature>
<dbReference type="GO" id="GO:0000077">
    <property type="term" value="P:DNA damage checkpoint signaling"/>
    <property type="evidence" value="ECO:0007669"/>
    <property type="project" value="InterPro"/>
</dbReference>
<evidence type="ECO:0000313" key="3">
    <source>
        <dbReference type="Proteomes" id="UP000305948"/>
    </source>
</evidence>
<dbReference type="PANTHER" id="PTHR28594">
    <property type="entry name" value="ATR-INTERACTING PROTEIN"/>
    <property type="match status" value="1"/>
</dbReference>
<organism evidence="2 3">
    <name type="scientific">Heliocybe sulcata</name>
    <dbReference type="NCBI Taxonomy" id="5364"/>
    <lineage>
        <taxon>Eukaryota</taxon>
        <taxon>Fungi</taxon>
        <taxon>Dikarya</taxon>
        <taxon>Basidiomycota</taxon>
        <taxon>Agaricomycotina</taxon>
        <taxon>Agaricomycetes</taxon>
        <taxon>Gloeophyllales</taxon>
        <taxon>Gloeophyllaceae</taxon>
        <taxon>Heliocybe</taxon>
    </lineage>
</organism>
<feature type="compositionally biased region" description="Polar residues" evidence="1">
    <location>
        <begin position="31"/>
        <end position="40"/>
    </location>
</feature>
<dbReference type="EMBL" id="ML213506">
    <property type="protein sequence ID" value="TFK53914.1"/>
    <property type="molecule type" value="Genomic_DNA"/>
</dbReference>
<dbReference type="InterPro" id="IPR033349">
    <property type="entry name" value="ATRIP"/>
</dbReference>
<evidence type="ECO:0000256" key="1">
    <source>
        <dbReference type="SAM" id="MobiDB-lite"/>
    </source>
</evidence>
<feature type="compositionally biased region" description="Low complexity" evidence="1">
    <location>
        <begin position="127"/>
        <end position="136"/>
    </location>
</feature>